<dbReference type="WBParaSite" id="PSAMB.scaffold58size91357.g1230.t1">
    <property type="protein sequence ID" value="PSAMB.scaffold58size91357.g1230.t1"/>
    <property type="gene ID" value="PSAMB.scaffold58size91357.g1230"/>
</dbReference>
<dbReference type="AlphaFoldDB" id="A0A914WZT7"/>
<dbReference type="Proteomes" id="UP000887566">
    <property type="component" value="Unplaced"/>
</dbReference>
<evidence type="ECO:0000313" key="3">
    <source>
        <dbReference type="WBParaSite" id="PSAMB.scaffold58size91357.g1230.t1"/>
    </source>
</evidence>
<name>A0A914WZT7_9BILA</name>
<keyword evidence="2" id="KW-1185">Reference proteome</keyword>
<evidence type="ECO:0000256" key="1">
    <source>
        <dbReference type="SAM" id="MobiDB-lite"/>
    </source>
</evidence>
<proteinExistence type="predicted"/>
<reference evidence="3" key="1">
    <citation type="submission" date="2022-11" db="UniProtKB">
        <authorList>
            <consortium name="WormBaseParasite"/>
        </authorList>
    </citation>
    <scope>IDENTIFICATION</scope>
</reference>
<organism evidence="2 3">
    <name type="scientific">Plectus sambesii</name>
    <dbReference type="NCBI Taxonomy" id="2011161"/>
    <lineage>
        <taxon>Eukaryota</taxon>
        <taxon>Metazoa</taxon>
        <taxon>Ecdysozoa</taxon>
        <taxon>Nematoda</taxon>
        <taxon>Chromadorea</taxon>
        <taxon>Plectida</taxon>
        <taxon>Plectina</taxon>
        <taxon>Plectoidea</taxon>
        <taxon>Plectidae</taxon>
        <taxon>Plectus</taxon>
    </lineage>
</organism>
<sequence>MMRSKKRQSVVANRARIDRKGGKRLGGRPWEIKRMMRSKKRQSVVANPARIDRKGGKRLGGRPQFLVEGGRLDDERARGGDGRCQPPTSAFARWSGRARKLARREDGDDEKRGVYSARGLANALPYRLVPDEWDWTAERRT</sequence>
<feature type="compositionally biased region" description="Basic and acidic residues" evidence="1">
    <location>
        <begin position="70"/>
        <end position="81"/>
    </location>
</feature>
<feature type="region of interest" description="Disordered" evidence="1">
    <location>
        <begin position="1"/>
        <end position="111"/>
    </location>
</feature>
<protein>
    <submittedName>
        <fullName evidence="3">Uncharacterized protein</fullName>
    </submittedName>
</protein>
<evidence type="ECO:0000313" key="2">
    <source>
        <dbReference type="Proteomes" id="UP000887566"/>
    </source>
</evidence>
<accession>A0A914WZT7</accession>